<evidence type="ECO:0000313" key="3">
    <source>
        <dbReference type="Proteomes" id="UP000512222"/>
    </source>
</evidence>
<reference evidence="3" key="1">
    <citation type="submission" date="2020-06" db="EMBL/GenBank/DDBJ databases">
        <title>REHAB project genomes.</title>
        <authorList>
            <person name="Shaw L.P."/>
        </authorList>
    </citation>
    <scope>NUCLEOTIDE SEQUENCE [LARGE SCALE GENOMIC DNA]</scope>
    <source>
        <strain evidence="3">RHBSTW-00370</strain>
    </source>
</reference>
<keyword evidence="1" id="KW-1133">Transmembrane helix</keyword>
<protein>
    <submittedName>
        <fullName evidence="2">Uncharacterized protein</fullName>
    </submittedName>
</protein>
<dbReference type="AlphaFoldDB" id="A0AAP9QB09"/>
<organism evidence="2 3">
    <name type="scientific">Citrobacter freundii</name>
    <dbReference type="NCBI Taxonomy" id="546"/>
    <lineage>
        <taxon>Bacteria</taxon>
        <taxon>Pseudomonadati</taxon>
        <taxon>Pseudomonadota</taxon>
        <taxon>Gammaproteobacteria</taxon>
        <taxon>Enterobacterales</taxon>
        <taxon>Enterobacteriaceae</taxon>
        <taxon>Citrobacter</taxon>
        <taxon>Citrobacter freundii complex</taxon>
    </lineage>
</organism>
<accession>A0AAP9QB09</accession>
<keyword evidence="1" id="KW-0812">Transmembrane</keyword>
<evidence type="ECO:0000313" key="2">
    <source>
        <dbReference type="EMBL" id="QLV29844.1"/>
    </source>
</evidence>
<keyword evidence="1" id="KW-0472">Membrane</keyword>
<proteinExistence type="predicted"/>
<dbReference type="EMBL" id="CP056573">
    <property type="protein sequence ID" value="QLV29844.1"/>
    <property type="molecule type" value="Genomic_DNA"/>
</dbReference>
<evidence type="ECO:0000256" key="1">
    <source>
        <dbReference type="SAM" id="Phobius"/>
    </source>
</evidence>
<dbReference type="Proteomes" id="UP000512222">
    <property type="component" value="Chromosome"/>
</dbReference>
<gene>
    <name evidence="2" type="ORF">HV178_07600</name>
</gene>
<dbReference type="RefSeq" id="WP_181553719.1">
    <property type="nucleotide sequence ID" value="NZ_CP056573.1"/>
</dbReference>
<feature type="transmembrane region" description="Helical" evidence="1">
    <location>
        <begin position="440"/>
        <end position="459"/>
    </location>
</feature>
<sequence>MNLNIDKFTAVALNFANKVPFIFPKVFSMTAKDYHSESDYVREKRDEKPNIYYVSLFETPFKWNAISFSMLMDSDELTKLKRWQEKRSRFNSTKTGVNIQSKSFDQESGWINIGLVQINKKGVLDDLYPMFVENDCFDGVYITLTKYSAGLSFVTFYIALKEALTKSISNVSVSKLEYYVQLTHLNVYSKKCSSIIMKDYWHHSEDILFANINNIQKDAYNLLKKLMKDIKIKKSSHELCCFYDMVIEQNTPYFDGCARNLRKHNVLLSRHRKFANTMLSTDKFKSFIGKSAHKIKDVDWIYLRVKPREIQLDNRKREKRYLSNSGTHLSLAPFLLMSKKVNKISGYLNNLKLHNKNQSLEVMHKHLYTISYELKLISAWLLSAKNNMSYHVPSEYSETVDRIIKINIDRVDELNGIVSGVYSLSENRIQIKNIMYNKRYSLLVFLLVIVQIVLAAMTIDLNKKDAWYYPAISMLKEHVK</sequence>
<name>A0AAP9QB09_CITFR</name>